<proteinExistence type="predicted"/>
<reference evidence="1 2" key="1">
    <citation type="submission" date="2024-09" db="EMBL/GenBank/DDBJ databases">
        <authorList>
            <person name="Sun Q."/>
            <person name="Mori K."/>
        </authorList>
    </citation>
    <scope>NUCLEOTIDE SEQUENCE [LARGE SCALE GENOMIC DNA]</scope>
    <source>
        <strain evidence="1 2">CCM 8626</strain>
    </source>
</reference>
<evidence type="ECO:0008006" key="3">
    <source>
        <dbReference type="Google" id="ProtNLM"/>
    </source>
</evidence>
<keyword evidence="2" id="KW-1185">Reference proteome</keyword>
<evidence type="ECO:0000313" key="1">
    <source>
        <dbReference type="EMBL" id="MFC0224984.1"/>
    </source>
</evidence>
<gene>
    <name evidence="1" type="ORF">ACFFJ3_00415</name>
</gene>
<dbReference type="EMBL" id="JBHLXG010000003">
    <property type="protein sequence ID" value="MFC0224984.1"/>
    <property type="molecule type" value="Genomic_DNA"/>
</dbReference>
<dbReference type="Proteomes" id="UP001589792">
    <property type="component" value="Unassembled WGS sequence"/>
</dbReference>
<sequence>MSQERDVRPAIQGELDCLCGVYSVVNMMSYLFDGKVRRGPLVRTLLREYHCEWSLEDWFAHGLDQPRMDYLIERVLRQGYYQKHFPIQISHPFRERKRLTTKRIFTGMTDYLDRPDFSRLILINDQRHWSVIIRIDSQYLYFFDSSGWQKLTRKSWSLKADTAHQLLPDSIYFVEREF</sequence>
<accession>A0ABV6E875</accession>
<organism evidence="1 2">
    <name type="scientific">Serratia aquatilis</name>
    <dbReference type="NCBI Taxonomy" id="1737515"/>
    <lineage>
        <taxon>Bacteria</taxon>
        <taxon>Pseudomonadati</taxon>
        <taxon>Pseudomonadota</taxon>
        <taxon>Gammaproteobacteria</taxon>
        <taxon>Enterobacterales</taxon>
        <taxon>Yersiniaceae</taxon>
        <taxon>Serratia</taxon>
    </lineage>
</organism>
<dbReference type="RefSeq" id="WP_380671869.1">
    <property type="nucleotide sequence ID" value="NZ_CP173186.1"/>
</dbReference>
<comment type="caution">
    <text evidence="1">The sequence shown here is derived from an EMBL/GenBank/DDBJ whole genome shotgun (WGS) entry which is preliminary data.</text>
</comment>
<protein>
    <recommendedName>
        <fullName evidence="3">Peptidase</fullName>
    </recommendedName>
</protein>
<evidence type="ECO:0000313" key="2">
    <source>
        <dbReference type="Proteomes" id="UP001589792"/>
    </source>
</evidence>
<name>A0ABV6E875_9GAMM</name>